<dbReference type="SUPFAM" id="SSF52343">
    <property type="entry name" value="Ferredoxin reductase-like, C-terminal NADP-linked domain"/>
    <property type="match status" value="1"/>
</dbReference>
<dbReference type="InterPro" id="IPR017938">
    <property type="entry name" value="Riboflavin_synthase-like_b-brl"/>
</dbReference>
<dbReference type="InterPro" id="IPR039261">
    <property type="entry name" value="FNR_nucleotide-bd"/>
</dbReference>
<dbReference type="Gene3D" id="2.40.30.10">
    <property type="entry name" value="Translation factors"/>
    <property type="match status" value="1"/>
</dbReference>
<dbReference type="NCBIfam" id="NF004317">
    <property type="entry name" value="PRK05713.1"/>
    <property type="match status" value="1"/>
</dbReference>
<dbReference type="PRINTS" id="PR00410">
    <property type="entry name" value="PHEHYDRXLASE"/>
</dbReference>
<dbReference type="Pfam" id="PF00111">
    <property type="entry name" value="Fer2"/>
    <property type="match status" value="1"/>
</dbReference>
<evidence type="ECO:0000259" key="2">
    <source>
        <dbReference type="PROSITE" id="PS51085"/>
    </source>
</evidence>
<comment type="caution">
    <text evidence="4">The sequence shown here is derived from an EMBL/GenBank/DDBJ whole genome shotgun (WGS) entry which is preliminary data.</text>
</comment>
<comment type="cofactor">
    <cofactor evidence="1">
        <name>[2Fe-2S] cluster</name>
        <dbReference type="ChEBI" id="CHEBI:190135"/>
    </cofactor>
</comment>
<dbReference type="InterPro" id="IPR012675">
    <property type="entry name" value="Beta-grasp_dom_sf"/>
</dbReference>
<dbReference type="PANTHER" id="PTHR47354">
    <property type="entry name" value="NADH OXIDOREDUCTASE HCR"/>
    <property type="match status" value="1"/>
</dbReference>
<dbReference type="GO" id="GO:0051536">
    <property type="term" value="F:iron-sulfur cluster binding"/>
    <property type="evidence" value="ECO:0007669"/>
    <property type="project" value="InterPro"/>
</dbReference>
<dbReference type="InterPro" id="IPR017927">
    <property type="entry name" value="FAD-bd_FR_type"/>
</dbReference>
<evidence type="ECO:0000313" key="4">
    <source>
        <dbReference type="EMBL" id="PNG07472.1"/>
    </source>
</evidence>
<evidence type="ECO:0000256" key="1">
    <source>
        <dbReference type="ARBA" id="ARBA00034078"/>
    </source>
</evidence>
<organism evidence="4 5">
    <name type="scientific">Stutzerimonas stutzeri</name>
    <name type="common">Pseudomonas stutzeri</name>
    <dbReference type="NCBI Taxonomy" id="316"/>
    <lineage>
        <taxon>Bacteria</taxon>
        <taxon>Pseudomonadati</taxon>
        <taxon>Pseudomonadota</taxon>
        <taxon>Gammaproteobacteria</taxon>
        <taxon>Pseudomonadales</taxon>
        <taxon>Pseudomonadaceae</taxon>
        <taxon>Stutzerimonas</taxon>
    </lineage>
</organism>
<dbReference type="Gene3D" id="3.10.20.30">
    <property type="match status" value="1"/>
</dbReference>
<protein>
    <recommendedName>
        <fullName evidence="6">Iron-sulfur-binding ferredoxin reductase</fullName>
    </recommendedName>
</protein>
<dbReference type="Gene3D" id="3.40.50.80">
    <property type="entry name" value="Nucleotide-binding domain of ferredoxin-NADP reductase (FNR) module"/>
    <property type="match status" value="1"/>
</dbReference>
<evidence type="ECO:0000259" key="3">
    <source>
        <dbReference type="PROSITE" id="PS51384"/>
    </source>
</evidence>
<dbReference type="InterPro" id="IPR036010">
    <property type="entry name" value="2Fe-2S_ferredoxin-like_sf"/>
</dbReference>
<dbReference type="PROSITE" id="PS51384">
    <property type="entry name" value="FAD_FR"/>
    <property type="match status" value="1"/>
</dbReference>
<dbReference type="PROSITE" id="PS51085">
    <property type="entry name" value="2FE2S_FER_2"/>
    <property type="match status" value="1"/>
</dbReference>
<dbReference type="EMBL" id="POUT01000009">
    <property type="protein sequence ID" value="PNG07472.1"/>
    <property type="molecule type" value="Genomic_DNA"/>
</dbReference>
<dbReference type="CDD" id="cd00207">
    <property type="entry name" value="fer2"/>
    <property type="match status" value="1"/>
</dbReference>
<name>A0A2N8SYA2_STUST</name>
<feature type="domain" description="2Fe-2S ferredoxin-type" evidence="2">
    <location>
        <begin position="1"/>
        <end position="88"/>
    </location>
</feature>
<sequence>MPELRCGERSWTVRAGENLLDALHHAGLQVPYSCRAGSCHACLVRCVGGEPRDLLPGALSAEQRERGWRLACQCRVEEDLRVEVFDPLRDGMPARVQELAWLSGEVLRVRLLPERPLRYRAGQHLLLWHAGGVARPYSLASLPGDEPWLEFHLDCSRPGAFCDAARRLRTGDSLRLGELHGGALHYDPDWSERPLLLLAAGTGMAPLWGVLREALRQGHRGPIRLLHFARGGHYLAEPLAELASRCENLQLEWLGEDQRAGCLQALHPASRQAIALVCGGSAFVEACARRLFMAGLPRGQVFSDVFVEREGADAPS</sequence>
<dbReference type="SUPFAM" id="SSF63380">
    <property type="entry name" value="Riboflavin synthase domain-like"/>
    <property type="match status" value="1"/>
</dbReference>
<evidence type="ECO:0000313" key="5">
    <source>
        <dbReference type="Proteomes" id="UP000236023"/>
    </source>
</evidence>
<dbReference type="SUPFAM" id="SSF54292">
    <property type="entry name" value="2Fe-2S ferredoxin-like"/>
    <property type="match status" value="1"/>
</dbReference>
<dbReference type="Proteomes" id="UP000236023">
    <property type="component" value="Unassembled WGS sequence"/>
</dbReference>
<feature type="domain" description="FAD-binding FR-type" evidence="3">
    <location>
        <begin position="89"/>
        <end position="187"/>
    </location>
</feature>
<dbReference type="InterPro" id="IPR001041">
    <property type="entry name" value="2Fe-2S_ferredoxin-type"/>
</dbReference>
<reference evidence="4 5" key="1">
    <citation type="submission" date="2018-01" db="EMBL/GenBank/DDBJ databases">
        <title>Denitrification phenotypes of diverse strains of Pseudomonas stutzeri.</title>
        <authorList>
            <person name="Milligan D.A."/>
            <person name="Bergaust L."/>
            <person name="Bakken L.R."/>
            <person name="Frostegard A."/>
        </authorList>
    </citation>
    <scope>NUCLEOTIDE SEQUENCE [LARGE SCALE GENOMIC DNA]</scope>
    <source>
        <strain evidence="4 5">24a75</strain>
    </source>
</reference>
<proteinExistence type="predicted"/>
<dbReference type="InterPro" id="IPR001709">
    <property type="entry name" value="Flavoprot_Pyr_Nucl_cyt_Rdtase"/>
</dbReference>
<dbReference type="PANTHER" id="PTHR47354:SF3">
    <property type="entry name" value="OXIDOREDUCTASE-RELATED"/>
    <property type="match status" value="1"/>
</dbReference>
<dbReference type="RefSeq" id="WP_102895186.1">
    <property type="nucleotide sequence ID" value="NZ_JAMOHU010000038.1"/>
</dbReference>
<dbReference type="PRINTS" id="PR00371">
    <property type="entry name" value="FPNCR"/>
</dbReference>
<evidence type="ECO:0008006" key="6">
    <source>
        <dbReference type="Google" id="ProtNLM"/>
    </source>
</evidence>
<dbReference type="InterPro" id="IPR050415">
    <property type="entry name" value="MRET"/>
</dbReference>
<dbReference type="GO" id="GO:0016491">
    <property type="term" value="F:oxidoreductase activity"/>
    <property type="evidence" value="ECO:0007669"/>
    <property type="project" value="InterPro"/>
</dbReference>
<dbReference type="AlphaFoldDB" id="A0A2N8SYA2"/>
<gene>
    <name evidence="4" type="ORF">CXK94_16815</name>
</gene>
<accession>A0A2N8SYA2</accession>